<proteinExistence type="predicted"/>
<dbReference type="AlphaFoldDB" id="A0A834IND1"/>
<evidence type="ECO:0000256" key="1">
    <source>
        <dbReference type="SAM" id="Phobius"/>
    </source>
</evidence>
<gene>
    <name evidence="2" type="ORF">GWI33_023181</name>
</gene>
<keyword evidence="1" id="KW-1133">Transmembrane helix</keyword>
<dbReference type="EMBL" id="JAACXV010000091">
    <property type="protein sequence ID" value="KAF7283685.1"/>
    <property type="molecule type" value="Genomic_DNA"/>
</dbReference>
<evidence type="ECO:0000313" key="3">
    <source>
        <dbReference type="Proteomes" id="UP000625711"/>
    </source>
</evidence>
<reference evidence="2" key="1">
    <citation type="submission" date="2020-08" db="EMBL/GenBank/DDBJ databases">
        <title>Genome sequencing and assembly of the red palm weevil Rhynchophorus ferrugineus.</title>
        <authorList>
            <person name="Dias G.B."/>
            <person name="Bergman C.M."/>
            <person name="Manee M."/>
        </authorList>
    </citation>
    <scope>NUCLEOTIDE SEQUENCE</scope>
    <source>
        <strain evidence="2">AA-2017</strain>
        <tissue evidence="2">Whole larva</tissue>
    </source>
</reference>
<sequence>MIFFGNITIIEYGNGTTEIPPVTIDDSVYIIVPLLVIIGILVLSFLVYLMLRRRRMTRIRREIAKLYEFDSNDQEWDSLNSYEIPSYNSLDYTATLESQRNTTNL</sequence>
<dbReference type="Proteomes" id="UP000625711">
    <property type="component" value="Unassembled WGS sequence"/>
</dbReference>
<name>A0A834IND1_RHYFE</name>
<evidence type="ECO:0000313" key="2">
    <source>
        <dbReference type="EMBL" id="KAF7283685.1"/>
    </source>
</evidence>
<keyword evidence="1" id="KW-0812">Transmembrane</keyword>
<comment type="caution">
    <text evidence="2">The sequence shown here is derived from an EMBL/GenBank/DDBJ whole genome shotgun (WGS) entry which is preliminary data.</text>
</comment>
<keyword evidence="3" id="KW-1185">Reference proteome</keyword>
<organism evidence="2 3">
    <name type="scientific">Rhynchophorus ferrugineus</name>
    <name type="common">Red palm weevil</name>
    <name type="synonym">Curculio ferrugineus</name>
    <dbReference type="NCBI Taxonomy" id="354439"/>
    <lineage>
        <taxon>Eukaryota</taxon>
        <taxon>Metazoa</taxon>
        <taxon>Ecdysozoa</taxon>
        <taxon>Arthropoda</taxon>
        <taxon>Hexapoda</taxon>
        <taxon>Insecta</taxon>
        <taxon>Pterygota</taxon>
        <taxon>Neoptera</taxon>
        <taxon>Endopterygota</taxon>
        <taxon>Coleoptera</taxon>
        <taxon>Polyphaga</taxon>
        <taxon>Cucujiformia</taxon>
        <taxon>Curculionidae</taxon>
        <taxon>Dryophthorinae</taxon>
        <taxon>Rhynchophorus</taxon>
    </lineage>
</organism>
<protein>
    <submittedName>
        <fullName evidence="2">Uncharacterized protein</fullName>
    </submittedName>
</protein>
<keyword evidence="1" id="KW-0472">Membrane</keyword>
<dbReference type="OrthoDB" id="6381603at2759"/>
<feature type="transmembrane region" description="Helical" evidence="1">
    <location>
        <begin position="28"/>
        <end position="51"/>
    </location>
</feature>
<accession>A0A834IND1</accession>